<dbReference type="AlphaFoldDB" id="A0A166EQ86"/>
<organism evidence="2 3">
    <name type="scientific">Athelia psychrophila</name>
    <dbReference type="NCBI Taxonomy" id="1759441"/>
    <lineage>
        <taxon>Eukaryota</taxon>
        <taxon>Fungi</taxon>
        <taxon>Dikarya</taxon>
        <taxon>Basidiomycota</taxon>
        <taxon>Agaricomycotina</taxon>
        <taxon>Agaricomycetes</taxon>
        <taxon>Agaricomycetidae</taxon>
        <taxon>Atheliales</taxon>
        <taxon>Atheliaceae</taxon>
        <taxon>Athelia</taxon>
    </lineage>
</organism>
<evidence type="ECO:0000256" key="1">
    <source>
        <dbReference type="SAM" id="MobiDB-lite"/>
    </source>
</evidence>
<dbReference type="EMBL" id="KV417598">
    <property type="protein sequence ID" value="KZP15992.1"/>
    <property type="molecule type" value="Genomic_DNA"/>
</dbReference>
<keyword evidence="3" id="KW-1185">Reference proteome</keyword>
<gene>
    <name evidence="2" type="ORF">FIBSPDRAFT_866472</name>
</gene>
<feature type="region of interest" description="Disordered" evidence="1">
    <location>
        <begin position="33"/>
        <end position="57"/>
    </location>
</feature>
<proteinExistence type="predicted"/>
<protein>
    <submittedName>
        <fullName evidence="2">Uncharacterized protein</fullName>
    </submittedName>
</protein>
<dbReference type="Proteomes" id="UP000076532">
    <property type="component" value="Unassembled WGS sequence"/>
</dbReference>
<evidence type="ECO:0000313" key="2">
    <source>
        <dbReference type="EMBL" id="KZP15992.1"/>
    </source>
</evidence>
<accession>A0A166EQ86</accession>
<sequence length="81" mass="8167">MPVQGGIDPPSLLVVAISVPPQPARTHHAPVNAIGVSSSHGNARPTAPPTAPSASPTIPAVSALTFIHIPPHAPKRRAPGE</sequence>
<reference evidence="2 3" key="1">
    <citation type="journal article" date="2016" name="Mol. Biol. Evol.">
        <title>Comparative Genomics of Early-Diverging Mushroom-Forming Fungi Provides Insights into the Origins of Lignocellulose Decay Capabilities.</title>
        <authorList>
            <person name="Nagy L.G."/>
            <person name="Riley R."/>
            <person name="Tritt A."/>
            <person name="Adam C."/>
            <person name="Daum C."/>
            <person name="Floudas D."/>
            <person name="Sun H."/>
            <person name="Yadav J.S."/>
            <person name="Pangilinan J."/>
            <person name="Larsson K.H."/>
            <person name="Matsuura K."/>
            <person name="Barry K."/>
            <person name="Labutti K."/>
            <person name="Kuo R."/>
            <person name="Ohm R.A."/>
            <person name="Bhattacharya S.S."/>
            <person name="Shirouzu T."/>
            <person name="Yoshinaga Y."/>
            <person name="Martin F.M."/>
            <person name="Grigoriev I.V."/>
            <person name="Hibbett D.S."/>
        </authorList>
    </citation>
    <scope>NUCLEOTIDE SEQUENCE [LARGE SCALE GENOMIC DNA]</scope>
    <source>
        <strain evidence="2 3">CBS 109695</strain>
    </source>
</reference>
<name>A0A166EQ86_9AGAM</name>
<evidence type="ECO:0000313" key="3">
    <source>
        <dbReference type="Proteomes" id="UP000076532"/>
    </source>
</evidence>